<name>A0A949JG92_9ACTN</name>
<proteinExistence type="predicted"/>
<comment type="caution">
    <text evidence="1">The sequence shown here is derived from an EMBL/GenBank/DDBJ whole genome shotgun (WGS) entry which is preliminary data.</text>
</comment>
<accession>A0A949JG92</accession>
<dbReference type="EMBL" id="JAELVF020000001">
    <property type="protein sequence ID" value="MBU7598378.1"/>
    <property type="molecule type" value="Genomic_DNA"/>
</dbReference>
<dbReference type="RefSeq" id="WP_211040471.1">
    <property type="nucleotide sequence ID" value="NZ_JAELVF020000001.1"/>
</dbReference>
<dbReference type="AlphaFoldDB" id="A0A949JG92"/>
<evidence type="ECO:0000313" key="1">
    <source>
        <dbReference type="EMBL" id="MBU7598378.1"/>
    </source>
</evidence>
<gene>
    <name evidence="1" type="ORF">JGS22_012310</name>
</gene>
<dbReference type="Proteomes" id="UP000694501">
    <property type="component" value="Unassembled WGS sequence"/>
</dbReference>
<reference evidence="1" key="1">
    <citation type="submission" date="2021-06" db="EMBL/GenBank/DDBJ databases">
        <title>Sequencing of actinobacteria type strains.</title>
        <authorList>
            <person name="Nguyen G.-S."/>
            <person name="Wentzel A."/>
        </authorList>
    </citation>
    <scope>NUCLEOTIDE SEQUENCE</scope>
    <source>
        <strain evidence="1">P38-E01</strain>
    </source>
</reference>
<evidence type="ECO:0000313" key="2">
    <source>
        <dbReference type="Proteomes" id="UP000694501"/>
    </source>
</evidence>
<sequence length="165" mass="18545">MSAAEEMERARQAAARSLSASREAVAALRDLTRCPDDRCSRLCCRGRVPASPYGDRRAEAYGLRRFRSEVLACLPGDQRLVPLGSRCAATPRLAVHWLRHRAERIADQLDPPEAELALRWLKDQREHEHSLSALVRGVGYTFTLCTEAARYLLMATPVHLPEEQP</sequence>
<keyword evidence="2" id="KW-1185">Reference proteome</keyword>
<protein>
    <submittedName>
        <fullName evidence="1">Uncharacterized protein</fullName>
    </submittedName>
</protein>
<organism evidence="1 2">
    <name type="scientific">Streptomyces tardus</name>
    <dbReference type="NCBI Taxonomy" id="2780544"/>
    <lineage>
        <taxon>Bacteria</taxon>
        <taxon>Bacillati</taxon>
        <taxon>Actinomycetota</taxon>
        <taxon>Actinomycetes</taxon>
        <taxon>Kitasatosporales</taxon>
        <taxon>Streptomycetaceae</taxon>
        <taxon>Streptomyces</taxon>
    </lineage>
</organism>